<evidence type="ECO:0000313" key="3">
    <source>
        <dbReference type="Proteomes" id="UP000000768"/>
    </source>
</evidence>
<dbReference type="InParanoid" id="C5XUR9"/>
<dbReference type="PANTHER" id="PTHR31170:SF25">
    <property type="entry name" value="BNAA09G04570D PROTEIN"/>
    <property type="match status" value="1"/>
</dbReference>
<evidence type="ECO:0000313" key="2">
    <source>
        <dbReference type="EMBL" id="EES04536.3"/>
    </source>
</evidence>
<keyword evidence="1" id="KW-1133">Transmembrane helix</keyword>
<dbReference type="Gramene" id="EES04536">
    <property type="protein sequence ID" value="EES04536"/>
    <property type="gene ID" value="SORBI_3004G044300"/>
</dbReference>
<dbReference type="PANTHER" id="PTHR31170">
    <property type="entry name" value="BNAC04G53230D PROTEIN"/>
    <property type="match status" value="1"/>
</dbReference>
<dbReference type="Proteomes" id="UP000000768">
    <property type="component" value="Chromosome 4"/>
</dbReference>
<dbReference type="Pfam" id="PF03140">
    <property type="entry name" value="DUF247"/>
    <property type="match status" value="1"/>
</dbReference>
<sequence>MDMIELLFRFRGIEEPPAKHSKWPPTICMVPKELRRGDSNGCYDPVAVQIGLCISRRPEKLHPRFKESPGREFINTKDLRQVLPKELQDMERYKSSCVLQLMSRRRDKKPGELVYSCYDGMNRRLRETILCHSNAEGRFLDLLALLRTLVIDGCFILHRLVKYAHLAERKTKSSRQQQGGGYGAHDCTQTGGRCFVWQLVTRDLLLLENQIPFFVLRELFQVLKKDGESDETLVKGGLMLFRALCPQMLLHRPDSSVPVSDIAKKLDADADGVHHLLHLFYLLLPQWIPGAKELVEAGIRLRKRKGAVSFLEIRFDARRGVLEIPPLQLYDYSEALFQNMIAFEQTYPRTQFDVSTYAVFMNCLVSTAEDARILHLRGILVNMVNGGGDHDGGRHFFDRICSQVHFPSDNYLVHTMAGVSEYMQSRRHRWRAALVRDYFSNPWVAISVGAAVFLLFLTVLQTFFTVYPYFKPSN</sequence>
<dbReference type="HOGENOM" id="CLU_019670_6_0_1"/>
<dbReference type="KEGG" id="sbi:8069986"/>
<proteinExistence type="predicted"/>
<feature type="transmembrane region" description="Helical" evidence="1">
    <location>
        <begin position="443"/>
        <end position="470"/>
    </location>
</feature>
<dbReference type="OMA" id="NPVGEYE"/>
<dbReference type="AlphaFoldDB" id="C5XUR9"/>
<keyword evidence="1" id="KW-0472">Membrane</keyword>
<accession>C5XUR9</accession>
<gene>
    <name evidence="2" type="ORF">SORBI_3004G044300</name>
</gene>
<organism evidence="2 3">
    <name type="scientific">Sorghum bicolor</name>
    <name type="common">Sorghum</name>
    <name type="synonym">Sorghum vulgare</name>
    <dbReference type="NCBI Taxonomy" id="4558"/>
    <lineage>
        <taxon>Eukaryota</taxon>
        <taxon>Viridiplantae</taxon>
        <taxon>Streptophyta</taxon>
        <taxon>Embryophyta</taxon>
        <taxon>Tracheophyta</taxon>
        <taxon>Spermatophyta</taxon>
        <taxon>Magnoliopsida</taxon>
        <taxon>Liliopsida</taxon>
        <taxon>Poales</taxon>
        <taxon>Poaceae</taxon>
        <taxon>PACMAD clade</taxon>
        <taxon>Panicoideae</taxon>
        <taxon>Andropogonodae</taxon>
        <taxon>Andropogoneae</taxon>
        <taxon>Sorghinae</taxon>
        <taxon>Sorghum</taxon>
    </lineage>
</organism>
<evidence type="ECO:0000256" key="1">
    <source>
        <dbReference type="SAM" id="Phobius"/>
    </source>
</evidence>
<dbReference type="InterPro" id="IPR004158">
    <property type="entry name" value="DUF247_pln"/>
</dbReference>
<protein>
    <submittedName>
        <fullName evidence="2">Uncharacterized protein</fullName>
    </submittedName>
</protein>
<dbReference type="EMBL" id="CM000763">
    <property type="protein sequence ID" value="EES04536.3"/>
    <property type="molecule type" value="Genomic_DNA"/>
</dbReference>
<dbReference type="STRING" id="4558.C5XUR9"/>
<reference evidence="3" key="2">
    <citation type="journal article" date="2018" name="Plant J.">
        <title>The Sorghum bicolor reference genome: improved assembly, gene annotations, a transcriptome atlas, and signatures of genome organization.</title>
        <authorList>
            <person name="McCormick R.F."/>
            <person name="Truong S.K."/>
            <person name="Sreedasyam A."/>
            <person name="Jenkins J."/>
            <person name="Shu S."/>
            <person name="Sims D."/>
            <person name="Kennedy M."/>
            <person name="Amirebrahimi M."/>
            <person name="Weers B.D."/>
            <person name="McKinley B."/>
            <person name="Mattison A."/>
            <person name="Morishige D.T."/>
            <person name="Grimwood J."/>
            <person name="Schmutz J."/>
            <person name="Mullet J.E."/>
        </authorList>
    </citation>
    <scope>NUCLEOTIDE SEQUENCE [LARGE SCALE GENOMIC DNA]</scope>
    <source>
        <strain evidence="3">cv. BTx623</strain>
    </source>
</reference>
<keyword evidence="3" id="KW-1185">Reference proteome</keyword>
<name>C5XUR9_SORBI</name>
<keyword evidence="1" id="KW-0812">Transmembrane</keyword>
<reference evidence="2 3" key="1">
    <citation type="journal article" date="2009" name="Nature">
        <title>The Sorghum bicolor genome and the diversification of grasses.</title>
        <authorList>
            <person name="Paterson A.H."/>
            <person name="Bowers J.E."/>
            <person name="Bruggmann R."/>
            <person name="Dubchak I."/>
            <person name="Grimwood J."/>
            <person name="Gundlach H."/>
            <person name="Haberer G."/>
            <person name="Hellsten U."/>
            <person name="Mitros T."/>
            <person name="Poliakov A."/>
            <person name="Schmutz J."/>
            <person name="Spannagl M."/>
            <person name="Tang H."/>
            <person name="Wang X."/>
            <person name="Wicker T."/>
            <person name="Bharti A.K."/>
            <person name="Chapman J."/>
            <person name="Feltus F.A."/>
            <person name="Gowik U."/>
            <person name="Grigoriev I.V."/>
            <person name="Lyons E."/>
            <person name="Maher C.A."/>
            <person name="Martis M."/>
            <person name="Narechania A."/>
            <person name="Otillar R.P."/>
            <person name="Penning B.W."/>
            <person name="Salamov A.A."/>
            <person name="Wang Y."/>
            <person name="Zhang L."/>
            <person name="Carpita N.C."/>
            <person name="Freeling M."/>
            <person name="Gingle A.R."/>
            <person name="Hash C.T."/>
            <person name="Keller B."/>
            <person name="Klein P."/>
            <person name="Kresovich S."/>
            <person name="McCann M.C."/>
            <person name="Ming R."/>
            <person name="Peterson D.G."/>
            <person name="Mehboob-ur-Rahman"/>
            <person name="Ware D."/>
            <person name="Westhoff P."/>
            <person name="Mayer K.F."/>
            <person name="Messing J."/>
            <person name="Rokhsar D.S."/>
        </authorList>
    </citation>
    <scope>NUCLEOTIDE SEQUENCE [LARGE SCALE GENOMIC DNA]</scope>
    <source>
        <strain evidence="3">cv. BTx623</strain>
    </source>
</reference>